<dbReference type="Proteomes" id="UP001363151">
    <property type="component" value="Unassembled WGS sequence"/>
</dbReference>
<feature type="compositionally biased region" description="Low complexity" evidence="1">
    <location>
        <begin position="98"/>
        <end position="117"/>
    </location>
</feature>
<keyword evidence="3" id="KW-1185">Reference proteome</keyword>
<evidence type="ECO:0000313" key="2">
    <source>
        <dbReference type="EMBL" id="KAK7241048.1"/>
    </source>
</evidence>
<comment type="caution">
    <text evidence="2">The sequence shown here is derived from an EMBL/GenBank/DDBJ whole genome shotgun (WGS) entry which is preliminary data.</text>
</comment>
<feature type="region of interest" description="Disordered" evidence="1">
    <location>
        <begin position="98"/>
        <end position="140"/>
    </location>
</feature>
<organism evidence="2 3">
    <name type="scientific">Aureococcus anophagefferens</name>
    <name type="common">Harmful bloom alga</name>
    <dbReference type="NCBI Taxonomy" id="44056"/>
    <lineage>
        <taxon>Eukaryota</taxon>
        <taxon>Sar</taxon>
        <taxon>Stramenopiles</taxon>
        <taxon>Ochrophyta</taxon>
        <taxon>Pelagophyceae</taxon>
        <taxon>Pelagomonadales</taxon>
        <taxon>Pelagomonadaceae</taxon>
        <taxon>Aureococcus</taxon>
    </lineage>
</organism>
<sequence>MGPSSEGRLAAALELAATFLLEVLGGAGAVWGSSEFLGVRRGNNATAWRLVSGCVGLWCLLRWIGVHALGRERNASDEVLACFLLQVLGGAGAAAASSRWPSSWPSSPAGNGPASSGRSRRARGAAAAGDAAPRRGAASSGARRRAAAAAAERAATFVLDVGGGAGALWGAAEVCYLRRGWGDARYGQPSFDFWRYWCAATFVLCFGRWATSELAPPQKDARSSSTELTAGGAC</sequence>
<proteinExistence type="predicted"/>
<name>A0ABR1FXZ7_AURAN</name>
<feature type="compositionally biased region" description="Low complexity" evidence="1">
    <location>
        <begin position="124"/>
        <end position="140"/>
    </location>
</feature>
<reference evidence="2 3" key="1">
    <citation type="submission" date="2024-03" db="EMBL/GenBank/DDBJ databases">
        <title>Aureococcus anophagefferens CCMP1851 and Kratosvirus quantuckense: Draft genome of a second virus-susceptible host strain in the model system.</title>
        <authorList>
            <person name="Chase E."/>
            <person name="Truchon A.R."/>
            <person name="Schepens W."/>
            <person name="Wilhelm S.W."/>
        </authorList>
    </citation>
    <scope>NUCLEOTIDE SEQUENCE [LARGE SCALE GENOMIC DNA]</scope>
    <source>
        <strain evidence="2 3">CCMP1851</strain>
    </source>
</reference>
<evidence type="ECO:0000256" key="1">
    <source>
        <dbReference type="SAM" id="MobiDB-lite"/>
    </source>
</evidence>
<accession>A0ABR1FXZ7</accession>
<gene>
    <name evidence="2" type="ORF">SO694_00053052</name>
</gene>
<dbReference type="EMBL" id="JBBJCI010000206">
    <property type="protein sequence ID" value="KAK7241048.1"/>
    <property type="molecule type" value="Genomic_DNA"/>
</dbReference>
<evidence type="ECO:0000313" key="3">
    <source>
        <dbReference type="Proteomes" id="UP001363151"/>
    </source>
</evidence>
<protein>
    <submittedName>
        <fullName evidence="2">Uncharacterized protein</fullName>
    </submittedName>
</protein>